<protein>
    <submittedName>
        <fullName evidence="1">Uncharacterized protein</fullName>
    </submittedName>
</protein>
<dbReference type="EMBL" id="BGPR01006812">
    <property type="protein sequence ID" value="GBN22030.1"/>
    <property type="molecule type" value="Genomic_DNA"/>
</dbReference>
<dbReference type="AlphaFoldDB" id="A0A4Y2M6H5"/>
<comment type="caution">
    <text evidence="1">The sequence shown here is derived from an EMBL/GenBank/DDBJ whole genome shotgun (WGS) entry which is preliminary data.</text>
</comment>
<gene>
    <name evidence="1" type="ORF">AVEN_211338_1</name>
</gene>
<name>A0A4Y2M6H5_ARAVE</name>
<keyword evidence="2" id="KW-1185">Reference proteome</keyword>
<accession>A0A4Y2M6H5</accession>
<reference evidence="1 2" key="1">
    <citation type="journal article" date="2019" name="Sci. Rep.">
        <title>Orb-weaving spider Araneus ventricosus genome elucidates the spidroin gene catalogue.</title>
        <authorList>
            <person name="Kono N."/>
            <person name="Nakamura H."/>
            <person name="Ohtoshi R."/>
            <person name="Moran D.A.P."/>
            <person name="Shinohara A."/>
            <person name="Yoshida Y."/>
            <person name="Fujiwara M."/>
            <person name="Mori M."/>
            <person name="Tomita M."/>
            <person name="Arakawa K."/>
        </authorList>
    </citation>
    <scope>NUCLEOTIDE SEQUENCE [LARGE SCALE GENOMIC DNA]</scope>
</reference>
<evidence type="ECO:0000313" key="2">
    <source>
        <dbReference type="Proteomes" id="UP000499080"/>
    </source>
</evidence>
<proteinExistence type="predicted"/>
<organism evidence="1 2">
    <name type="scientific">Araneus ventricosus</name>
    <name type="common">Orbweaver spider</name>
    <name type="synonym">Epeira ventricosa</name>
    <dbReference type="NCBI Taxonomy" id="182803"/>
    <lineage>
        <taxon>Eukaryota</taxon>
        <taxon>Metazoa</taxon>
        <taxon>Ecdysozoa</taxon>
        <taxon>Arthropoda</taxon>
        <taxon>Chelicerata</taxon>
        <taxon>Arachnida</taxon>
        <taxon>Araneae</taxon>
        <taxon>Araneomorphae</taxon>
        <taxon>Entelegynae</taxon>
        <taxon>Araneoidea</taxon>
        <taxon>Araneidae</taxon>
        <taxon>Araneus</taxon>
    </lineage>
</organism>
<dbReference type="Proteomes" id="UP000499080">
    <property type="component" value="Unassembled WGS sequence"/>
</dbReference>
<sequence length="110" mass="12299">MLLLKSEGQEKLFARVHVQGMLGSLLRRAFAIGDVINTKVIASKDSLVYSCVCLVVTVYCLARGLKWESEHEVLEFDLVGIPSVLSRYANFHQFLKLTNAFSSRVPKTPV</sequence>
<evidence type="ECO:0000313" key="1">
    <source>
        <dbReference type="EMBL" id="GBN22030.1"/>
    </source>
</evidence>